<evidence type="ECO:0000256" key="5">
    <source>
        <dbReference type="ARBA" id="ARBA00022679"/>
    </source>
</evidence>
<dbReference type="RefSeq" id="WP_151621741.1">
    <property type="nucleotide sequence ID" value="NZ_WBXO01000014.1"/>
</dbReference>
<dbReference type="Proteomes" id="UP000468766">
    <property type="component" value="Unassembled WGS sequence"/>
</dbReference>
<dbReference type="SUPFAM" id="SSF53756">
    <property type="entry name" value="UDP-Glycosyltransferase/glycogen phosphorylase"/>
    <property type="match status" value="1"/>
</dbReference>
<dbReference type="EMBL" id="WBXO01000014">
    <property type="protein sequence ID" value="KAB2951203.1"/>
    <property type="molecule type" value="Genomic_DNA"/>
</dbReference>
<feature type="domain" description="Glycosyl transferase family 1" evidence="7">
    <location>
        <begin position="215"/>
        <end position="387"/>
    </location>
</feature>
<keyword evidence="3" id="KW-0313">Glucose metabolism</keyword>
<evidence type="ECO:0000256" key="3">
    <source>
        <dbReference type="ARBA" id="ARBA00022526"/>
    </source>
</evidence>
<dbReference type="InterPro" id="IPR049438">
    <property type="entry name" value="TreT_GT1"/>
</dbReference>
<evidence type="ECO:0000256" key="2">
    <source>
        <dbReference type="ARBA" id="ARBA00011738"/>
    </source>
</evidence>
<evidence type="ECO:0000259" key="7">
    <source>
        <dbReference type="Pfam" id="PF00534"/>
    </source>
</evidence>
<dbReference type="PANTHER" id="PTHR47779">
    <property type="entry name" value="SYNTHASE (CCG-9), PUTATIVE (AFU_ORTHOLOGUE AFUA_3G12100)-RELATED"/>
    <property type="match status" value="1"/>
</dbReference>
<evidence type="ECO:0000256" key="1">
    <source>
        <dbReference type="ARBA" id="ARBA00009481"/>
    </source>
</evidence>
<dbReference type="PANTHER" id="PTHR47779:SF1">
    <property type="entry name" value="SYNTHASE (CCG-9), PUTATIVE (AFU_ORTHOLOGUE AFUA_3G12100)-RELATED"/>
    <property type="match status" value="1"/>
</dbReference>
<dbReference type="Pfam" id="PF00534">
    <property type="entry name" value="Glycos_transf_1"/>
    <property type="match status" value="1"/>
</dbReference>
<comment type="subunit">
    <text evidence="2">Homodimer.</text>
</comment>
<dbReference type="Gene3D" id="3.40.50.2000">
    <property type="entry name" value="Glycogen Phosphorylase B"/>
    <property type="match status" value="2"/>
</dbReference>
<evidence type="ECO:0000313" key="9">
    <source>
        <dbReference type="EMBL" id="KAB2951203.1"/>
    </source>
</evidence>
<dbReference type="InterPro" id="IPR001296">
    <property type="entry name" value="Glyco_trans_1"/>
</dbReference>
<organism evidence="9 10">
    <name type="scientific">Heliorestis acidaminivorans</name>
    <dbReference type="NCBI Taxonomy" id="553427"/>
    <lineage>
        <taxon>Bacteria</taxon>
        <taxon>Bacillati</taxon>
        <taxon>Bacillota</taxon>
        <taxon>Clostridia</taxon>
        <taxon>Eubacteriales</taxon>
        <taxon>Heliobacteriaceae</taxon>
        <taxon>Heliorestis</taxon>
    </lineage>
</organism>
<dbReference type="OrthoDB" id="9813638at2"/>
<dbReference type="InterPro" id="IPR052078">
    <property type="entry name" value="Trehalose_Metab_GTase"/>
</dbReference>
<comment type="similarity">
    <text evidence="1">Belongs to the glycosyltransferase group 1 family. Glycosyltransferase 4 subfamily.</text>
</comment>
<accession>A0A6I0EZB7</accession>
<evidence type="ECO:0000256" key="4">
    <source>
        <dbReference type="ARBA" id="ARBA00022676"/>
    </source>
</evidence>
<protein>
    <submittedName>
        <fullName evidence="9">Glycosyltransferase</fullName>
    </submittedName>
</protein>
<dbReference type="Pfam" id="PF21269">
    <property type="entry name" value="TreT_GT1"/>
    <property type="match status" value="1"/>
</dbReference>
<dbReference type="AlphaFoldDB" id="A0A6I0EZB7"/>
<reference evidence="9 10" key="1">
    <citation type="submission" date="2019-10" db="EMBL/GenBank/DDBJ databases">
        <title>Whole-genome sequence of the extremophile Heliorestis acidaminivorans DSM 24790.</title>
        <authorList>
            <person name="Kyndt J.A."/>
            <person name="Meyer T.E."/>
        </authorList>
    </citation>
    <scope>NUCLEOTIDE SEQUENCE [LARGE SCALE GENOMIC DNA]</scope>
    <source>
        <strain evidence="9 10">DSM 24790</strain>
    </source>
</reference>
<keyword evidence="6" id="KW-0119">Carbohydrate metabolism</keyword>
<sequence length="415" mass="47066">MVQINLPSPLERSRTLASYQNLVDPSLLETIEKLAEPLQGAGIQHINSTFVGGGVAEILQSLLPLMKSIGLNARWDVLSAQSDFFEVTKAFHNAFHGEKINFREEMITIYEETAQKNLAVIDDSADFVIIHDQQPLGLVKRKDQHRGHWIWYCHIDPVDVDPRVWNFLSRYARRCDAAIYHLDEYAKHLPHQQFILPPAIDPLSDKNREVTDTEKEKVLEELGISTDQPYILQVSRYDRLKNPFGLVHAYLELLKVFPCQLIFAGGAADDDPEGLDVYNELKELTKDHSTIRVLNLAPTSHLEINVLQRAAAIVVQNSSREGFGLTVTEAMWKEKPVVSTPVGGIRMQVIPDKTGLMAPTVQELTKALLQLLQNPALAQQLGQQAKEHVRQNFITPVYLHRWLKLMNDLRSKKRA</sequence>
<name>A0A6I0EZB7_9FIRM</name>
<proteinExistence type="inferred from homology"/>
<evidence type="ECO:0000313" key="10">
    <source>
        <dbReference type="Proteomes" id="UP000468766"/>
    </source>
</evidence>
<dbReference type="GO" id="GO:0016757">
    <property type="term" value="F:glycosyltransferase activity"/>
    <property type="evidence" value="ECO:0007669"/>
    <property type="project" value="UniProtKB-KW"/>
</dbReference>
<comment type="caution">
    <text evidence="9">The sequence shown here is derived from an EMBL/GenBank/DDBJ whole genome shotgun (WGS) entry which is preliminary data.</text>
</comment>
<keyword evidence="10" id="KW-1185">Reference proteome</keyword>
<dbReference type="GO" id="GO:0006006">
    <property type="term" value="P:glucose metabolic process"/>
    <property type="evidence" value="ECO:0007669"/>
    <property type="project" value="UniProtKB-KW"/>
</dbReference>
<evidence type="ECO:0000256" key="6">
    <source>
        <dbReference type="ARBA" id="ARBA00023277"/>
    </source>
</evidence>
<keyword evidence="5 9" id="KW-0808">Transferase</keyword>
<feature type="domain" description="Trehalose synthase N-terminal" evidence="8">
    <location>
        <begin position="45"/>
        <end position="187"/>
    </location>
</feature>
<keyword evidence="4" id="KW-0328">Glycosyltransferase</keyword>
<gene>
    <name evidence="9" type="ORF">F9B85_13440</name>
</gene>
<evidence type="ECO:0000259" key="8">
    <source>
        <dbReference type="Pfam" id="PF21269"/>
    </source>
</evidence>